<evidence type="ECO:0000313" key="1">
    <source>
        <dbReference type="EMBL" id="GIX69959.1"/>
    </source>
</evidence>
<reference evidence="1 2" key="1">
    <citation type="submission" date="2021-06" db="EMBL/GenBank/DDBJ databases">
        <title>Caerostris darwini draft genome.</title>
        <authorList>
            <person name="Kono N."/>
            <person name="Arakawa K."/>
        </authorList>
    </citation>
    <scope>NUCLEOTIDE SEQUENCE [LARGE SCALE GENOMIC DNA]</scope>
</reference>
<keyword evidence="2" id="KW-1185">Reference proteome</keyword>
<accession>A0AAV4MGL7</accession>
<evidence type="ECO:0000313" key="2">
    <source>
        <dbReference type="Proteomes" id="UP001054837"/>
    </source>
</evidence>
<feature type="non-terminal residue" evidence="1">
    <location>
        <position position="63"/>
    </location>
</feature>
<dbReference type="EMBL" id="BPLQ01000321">
    <property type="protein sequence ID" value="GIX69959.1"/>
    <property type="molecule type" value="Genomic_DNA"/>
</dbReference>
<organism evidence="1 2">
    <name type="scientific">Caerostris darwini</name>
    <dbReference type="NCBI Taxonomy" id="1538125"/>
    <lineage>
        <taxon>Eukaryota</taxon>
        <taxon>Metazoa</taxon>
        <taxon>Ecdysozoa</taxon>
        <taxon>Arthropoda</taxon>
        <taxon>Chelicerata</taxon>
        <taxon>Arachnida</taxon>
        <taxon>Araneae</taxon>
        <taxon>Araneomorphae</taxon>
        <taxon>Entelegynae</taxon>
        <taxon>Araneoidea</taxon>
        <taxon>Araneidae</taxon>
        <taxon>Caerostris</taxon>
    </lineage>
</organism>
<dbReference type="Proteomes" id="UP001054837">
    <property type="component" value="Unassembled WGS sequence"/>
</dbReference>
<sequence>MLNSYLASPKTRSFSRHFAAIDHYRPNGPFLPEKFLVLEKYVGFFKWIKFFESEGSDSDHVPE</sequence>
<comment type="caution">
    <text evidence="1">The sequence shown here is derived from an EMBL/GenBank/DDBJ whole genome shotgun (WGS) entry which is preliminary data.</text>
</comment>
<proteinExistence type="predicted"/>
<protein>
    <submittedName>
        <fullName evidence="1">Uncharacterized protein</fullName>
    </submittedName>
</protein>
<name>A0AAV4MGL7_9ARAC</name>
<dbReference type="AlphaFoldDB" id="A0AAV4MGL7"/>
<gene>
    <name evidence="1" type="ORF">CDAR_205041</name>
</gene>